<feature type="region of interest" description="Disordered" evidence="2">
    <location>
        <begin position="272"/>
        <end position="304"/>
    </location>
</feature>
<dbReference type="AlphaFoldDB" id="A0A2A9E9V6"/>
<sequence>MSTSTNVSRPRPDASMVLLDEVMRRPLDPGYAEAAARRAAGTAPRRGPVRLGLLLVAAVVLGGGTAAAAEALRTPGDGVLSSTAILEDQIVERRAAVDALVDAVQQTTAEIESLQSDALGEQYPVLLEAALRDGAAAGTTAVTGPGLVIKLNDAVPLLGETDDAARVQDYDIQVVVNALWASGAEAVAVNGHRLTSTSAIRSAGEAILVDLIGLSHPYTIEAVGDPKTLPAYFARSLGQEHMIVLGSRYGITSSVSQEDEVTLRAGRTPDLLNARRGASADGDSGEVTLTEDTRTAMSTGGVPR</sequence>
<dbReference type="Pfam" id="PF05949">
    <property type="entry name" value="DUF881"/>
    <property type="match status" value="1"/>
</dbReference>
<reference evidence="3 4" key="1">
    <citation type="submission" date="2017-10" db="EMBL/GenBank/DDBJ databases">
        <title>Sequencing the genomes of 1000 actinobacteria strains.</title>
        <authorList>
            <person name="Klenk H.-P."/>
        </authorList>
    </citation>
    <scope>NUCLEOTIDE SEQUENCE [LARGE SCALE GENOMIC DNA]</scope>
    <source>
        <strain evidence="3 4">DSM 21574</strain>
    </source>
</reference>
<name>A0A2A9E9V6_9MICO</name>
<evidence type="ECO:0000256" key="2">
    <source>
        <dbReference type="SAM" id="MobiDB-lite"/>
    </source>
</evidence>
<evidence type="ECO:0000313" key="3">
    <source>
        <dbReference type="EMBL" id="PFG35603.1"/>
    </source>
</evidence>
<dbReference type="PANTHER" id="PTHR37313">
    <property type="entry name" value="UPF0749 PROTEIN RV1825"/>
    <property type="match status" value="1"/>
</dbReference>
<gene>
    <name evidence="3" type="ORF">ATL41_0298</name>
</gene>
<comment type="similarity">
    <text evidence="1">Belongs to the UPF0749 family.</text>
</comment>
<proteinExistence type="inferred from homology"/>
<comment type="caution">
    <text evidence="3">The sequence shown here is derived from an EMBL/GenBank/DDBJ whole genome shotgun (WGS) entry which is preliminary data.</text>
</comment>
<dbReference type="OrthoDB" id="3218134at2"/>
<evidence type="ECO:0000256" key="1">
    <source>
        <dbReference type="ARBA" id="ARBA00009108"/>
    </source>
</evidence>
<keyword evidence="4" id="KW-1185">Reference proteome</keyword>
<dbReference type="EMBL" id="PDJH01000001">
    <property type="protein sequence ID" value="PFG35603.1"/>
    <property type="molecule type" value="Genomic_DNA"/>
</dbReference>
<evidence type="ECO:0000313" key="4">
    <source>
        <dbReference type="Proteomes" id="UP000221394"/>
    </source>
</evidence>
<dbReference type="RefSeq" id="WP_143556548.1">
    <property type="nucleotide sequence ID" value="NZ_PDJH01000001.1"/>
</dbReference>
<dbReference type="Proteomes" id="UP000221394">
    <property type="component" value="Unassembled WGS sequence"/>
</dbReference>
<dbReference type="Gene3D" id="3.30.70.1880">
    <property type="entry name" value="Protein of unknown function DUF881"/>
    <property type="match status" value="1"/>
</dbReference>
<dbReference type="GO" id="GO:0005886">
    <property type="term" value="C:plasma membrane"/>
    <property type="evidence" value="ECO:0007669"/>
    <property type="project" value="TreeGrafter"/>
</dbReference>
<protein>
    <submittedName>
        <fullName evidence="3">Uncharacterized protein YlxW (UPF0749 family)</fullName>
    </submittedName>
</protein>
<organism evidence="3 4">
    <name type="scientific">Flavimobilis soli</name>
    <dbReference type="NCBI Taxonomy" id="442709"/>
    <lineage>
        <taxon>Bacteria</taxon>
        <taxon>Bacillati</taxon>
        <taxon>Actinomycetota</taxon>
        <taxon>Actinomycetes</taxon>
        <taxon>Micrococcales</taxon>
        <taxon>Jonesiaceae</taxon>
        <taxon>Flavimobilis</taxon>
    </lineage>
</organism>
<dbReference type="PANTHER" id="PTHR37313:SF1">
    <property type="entry name" value="UPF0749 PROTEIN RV1823"/>
    <property type="match status" value="1"/>
</dbReference>
<dbReference type="InterPro" id="IPR010273">
    <property type="entry name" value="DUF881"/>
</dbReference>
<accession>A0A2A9E9V6</accession>